<name>A0A081C7A4_VECG1</name>
<accession>A0A081C7A4</accession>
<dbReference type="InterPro" id="IPR004370">
    <property type="entry name" value="4-OT-like_dom"/>
</dbReference>
<proteinExistence type="predicted"/>
<dbReference type="Gene3D" id="3.30.429.10">
    <property type="entry name" value="Macrophage Migration Inhibitory Factor"/>
    <property type="match status" value="1"/>
</dbReference>
<organism evidence="3 4">
    <name type="scientific">Vecturithrix granuli</name>
    <dbReference type="NCBI Taxonomy" id="1499967"/>
    <lineage>
        <taxon>Bacteria</taxon>
        <taxon>Candidatus Moduliflexota</taxon>
        <taxon>Candidatus Vecturitrichia</taxon>
        <taxon>Candidatus Vecturitrichales</taxon>
        <taxon>Candidatus Vecturitrichaceae</taxon>
        <taxon>Candidatus Vecturithrix</taxon>
    </lineage>
</organism>
<dbReference type="InterPro" id="IPR014347">
    <property type="entry name" value="Tautomerase/MIF_sf"/>
</dbReference>
<reference evidence="3 4" key="1">
    <citation type="journal article" date="2015" name="PeerJ">
        <title>First genomic representation of candidate bacterial phylum KSB3 points to enhanced environmental sensing as a trigger of wastewater bulking.</title>
        <authorList>
            <person name="Sekiguchi Y."/>
            <person name="Ohashi A."/>
            <person name="Parks D.H."/>
            <person name="Yamauchi T."/>
            <person name="Tyson G.W."/>
            <person name="Hugenholtz P."/>
        </authorList>
    </citation>
    <scope>NUCLEOTIDE SEQUENCE [LARGE SCALE GENOMIC DNA]</scope>
</reference>
<dbReference type="Proteomes" id="UP000030661">
    <property type="component" value="Unassembled WGS sequence"/>
</dbReference>
<dbReference type="AlphaFoldDB" id="A0A081C7A4"/>
<evidence type="ECO:0000259" key="2">
    <source>
        <dbReference type="Pfam" id="PF01361"/>
    </source>
</evidence>
<evidence type="ECO:0000313" key="4">
    <source>
        <dbReference type="Proteomes" id="UP000030661"/>
    </source>
</evidence>
<dbReference type="EMBL" id="DF820473">
    <property type="protein sequence ID" value="GAK60459.1"/>
    <property type="molecule type" value="Genomic_DNA"/>
</dbReference>
<dbReference type="eggNOG" id="COG1942">
    <property type="taxonomic scope" value="Bacteria"/>
</dbReference>
<keyword evidence="1" id="KW-0413">Isomerase</keyword>
<dbReference type="SUPFAM" id="SSF55331">
    <property type="entry name" value="Tautomerase/MIF"/>
    <property type="match status" value="1"/>
</dbReference>
<keyword evidence="4" id="KW-1185">Reference proteome</keyword>
<feature type="domain" description="4-oxalocrotonate tautomerase-like" evidence="2">
    <location>
        <begin position="2"/>
        <end position="59"/>
    </location>
</feature>
<evidence type="ECO:0000256" key="1">
    <source>
        <dbReference type="ARBA" id="ARBA00023235"/>
    </source>
</evidence>
<dbReference type="NCBIfam" id="NF041920">
    <property type="entry name" value="DmpI"/>
    <property type="match status" value="1"/>
</dbReference>
<evidence type="ECO:0000313" key="3">
    <source>
        <dbReference type="EMBL" id="GAK60459.1"/>
    </source>
</evidence>
<dbReference type="Pfam" id="PF01361">
    <property type="entry name" value="Tautomerase"/>
    <property type="match status" value="1"/>
</dbReference>
<protein>
    <submittedName>
        <fullName evidence="3">Conserved domain protein</fullName>
    </submittedName>
</protein>
<dbReference type="GO" id="GO:0016853">
    <property type="term" value="F:isomerase activity"/>
    <property type="evidence" value="ECO:0007669"/>
    <property type="project" value="UniProtKB-KW"/>
</dbReference>
<dbReference type="HOGENOM" id="CLU_148073_2_1_0"/>
<dbReference type="STRING" id="1499967.U27_00356"/>
<gene>
    <name evidence="3" type="ORF">U27_00356</name>
</gene>
<sequence length="65" mass="7188">MPVITFEGPVIENLEVKRKLVQKLTDAAVETFEKIPREAFIVLIKENPPTNVGSGGTLLIDRSKP</sequence>